<dbReference type="PANTHER" id="PTHR30086:SF20">
    <property type="entry name" value="ARGININE EXPORTER PROTEIN ARGO-RELATED"/>
    <property type="match status" value="1"/>
</dbReference>
<dbReference type="HOGENOM" id="CLU_079569_2_2_5"/>
<dbReference type="eggNOG" id="COG1280">
    <property type="taxonomic scope" value="Bacteria"/>
</dbReference>
<feature type="transmembrane region" description="Helical" evidence="6">
    <location>
        <begin position="41"/>
        <end position="67"/>
    </location>
</feature>
<dbReference type="GO" id="GO:0005886">
    <property type="term" value="C:plasma membrane"/>
    <property type="evidence" value="ECO:0007669"/>
    <property type="project" value="UniProtKB-SubCell"/>
</dbReference>
<protein>
    <submittedName>
        <fullName evidence="7">Transporter, LysE family</fullName>
    </submittedName>
</protein>
<comment type="subcellular location">
    <subcellularLocation>
        <location evidence="1">Cell membrane</location>
        <topology evidence="1">Multi-pass membrane protein</topology>
    </subcellularLocation>
</comment>
<feature type="transmembrane region" description="Helical" evidence="6">
    <location>
        <begin position="79"/>
        <end position="100"/>
    </location>
</feature>
<accession>A0A017HF71</accession>
<dbReference type="RefSeq" id="WP_017927839.1">
    <property type="nucleotide sequence ID" value="NZ_KB822996.1"/>
</dbReference>
<keyword evidence="5 6" id="KW-0472">Membrane</keyword>
<organism evidence="7 8">
    <name type="scientific">Limimaricola hongkongensis DSM 17492</name>
    <dbReference type="NCBI Taxonomy" id="1122180"/>
    <lineage>
        <taxon>Bacteria</taxon>
        <taxon>Pseudomonadati</taxon>
        <taxon>Pseudomonadota</taxon>
        <taxon>Alphaproteobacteria</taxon>
        <taxon>Rhodobacterales</taxon>
        <taxon>Paracoccaceae</taxon>
        <taxon>Limimaricola</taxon>
    </lineage>
</organism>
<feature type="transmembrane region" description="Helical" evidence="6">
    <location>
        <begin position="188"/>
        <end position="205"/>
    </location>
</feature>
<keyword evidence="4 6" id="KW-1133">Transmembrane helix</keyword>
<comment type="caution">
    <text evidence="7">The sequence shown here is derived from an EMBL/GenBank/DDBJ whole genome shotgun (WGS) entry which is preliminary data.</text>
</comment>
<dbReference type="Proteomes" id="UP000025047">
    <property type="component" value="Unassembled WGS sequence"/>
</dbReference>
<dbReference type="OrthoDB" id="9804822at2"/>
<dbReference type="PATRIC" id="fig|1122180.6.peg.657"/>
<dbReference type="InterPro" id="IPR001123">
    <property type="entry name" value="LeuE-type"/>
</dbReference>
<dbReference type="EMBL" id="APGJ01000003">
    <property type="protein sequence ID" value="EYD73132.1"/>
    <property type="molecule type" value="Genomic_DNA"/>
</dbReference>
<evidence type="ECO:0000313" key="8">
    <source>
        <dbReference type="Proteomes" id="UP000025047"/>
    </source>
</evidence>
<evidence type="ECO:0000313" key="7">
    <source>
        <dbReference type="EMBL" id="EYD73132.1"/>
    </source>
</evidence>
<dbReference type="STRING" id="1122180.Lokhon_00658"/>
<gene>
    <name evidence="7" type="ORF">Lokhon_00658</name>
</gene>
<feature type="transmembrane region" description="Helical" evidence="6">
    <location>
        <begin position="150"/>
        <end position="168"/>
    </location>
</feature>
<reference evidence="7 8" key="1">
    <citation type="submission" date="2013-03" db="EMBL/GenBank/DDBJ databases">
        <authorList>
            <person name="Fiebig A."/>
            <person name="Goeker M."/>
            <person name="Klenk H.-P.P."/>
        </authorList>
    </citation>
    <scope>NUCLEOTIDE SEQUENCE [LARGE SCALE GENOMIC DNA]</scope>
    <source>
        <strain evidence="7 8">DSM 17492</strain>
    </source>
</reference>
<keyword evidence="8" id="KW-1185">Reference proteome</keyword>
<feature type="transmembrane region" description="Helical" evidence="6">
    <location>
        <begin position="112"/>
        <end position="135"/>
    </location>
</feature>
<evidence type="ECO:0000256" key="1">
    <source>
        <dbReference type="ARBA" id="ARBA00004651"/>
    </source>
</evidence>
<sequence>MTLAAQDLALYAGALFVLFLTPGPVWVALTARALSGGVHAAWPLALGVVVGDALWPLLAILGVSWVLSVYGGFLELLRWVASAMFLAMGVMLWRHAGAAIATDNRLTRPGMWAGFAAGLAVILGNPKAILFYMGMLPGFFDLSALTRADIAAICAMSFAVPLAGNLVLAVSIHRARALLTSPRALRRTNRVAAAMLVGVGLLIPLS</sequence>
<evidence type="ECO:0000256" key="4">
    <source>
        <dbReference type="ARBA" id="ARBA00022989"/>
    </source>
</evidence>
<keyword evidence="2" id="KW-1003">Cell membrane</keyword>
<evidence type="ECO:0000256" key="2">
    <source>
        <dbReference type="ARBA" id="ARBA00022475"/>
    </source>
</evidence>
<feature type="transmembrane region" description="Helical" evidence="6">
    <location>
        <begin position="12"/>
        <end position="29"/>
    </location>
</feature>
<keyword evidence="3 6" id="KW-0812">Transmembrane</keyword>
<dbReference type="Pfam" id="PF01810">
    <property type="entry name" value="LysE"/>
    <property type="match status" value="1"/>
</dbReference>
<proteinExistence type="predicted"/>
<evidence type="ECO:0000256" key="6">
    <source>
        <dbReference type="SAM" id="Phobius"/>
    </source>
</evidence>
<evidence type="ECO:0000256" key="3">
    <source>
        <dbReference type="ARBA" id="ARBA00022692"/>
    </source>
</evidence>
<dbReference type="GO" id="GO:0015171">
    <property type="term" value="F:amino acid transmembrane transporter activity"/>
    <property type="evidence" value="ECO:0007669"/>
    <property type="project" value="TreeGrafter"/>
</dbReference>
<dbReference type="AlphaFoldDB" id="A0A017HF71"/>
<dbReference type="PANTHER" id="PTHR30086">
    <property type="entry name" value="ARGININE EXPORTER PROTEIN ARGO"/>
    <property type="match status" value="1"/>
</dbReference>
<evidence type="ECO:0000256" key="5">
    <source>
        <dbReference type="ARBA" id="ARBA00023136"/>
    </source>
</evidence>
<name>A0A017HF71_9RHOB</name>